<proteinExistence type="predicted"/>
<dbReference type="OrthoDB" id="3789824at2759"/>
<organism evidence="2 3">
    <name type="scientific">Clonostachys byssicola</name>
    <dbReference type="NCBI Taxonomy" id="160290"/>
    <lineage>
        <taxon>Eukaryota</taxon>
        <taxon>Fungi</taxon>
        <taxon>Dikarya</taxon>
        <taxon>Ascomycota</taxon>
        <taxon>Pezizomycotina</taxon>
        <taxon>Sordariomycetes</taxon>
        <taxon>Hypocreomycetidae</taxon>
        <taxon>Hypocreales</taxon>
        <taxon>Bionectriaceae</taxon>
        <taxon>Clonostachys</taxon>
    </lineage>
</organism>
<keyword evidence="3" id="KW-1185">Reference proteome</keyword>
<dbReference type="PANTHER" id="PTHR33112:SF15">
    <property type="entry name" value="HETEROKARYON INCOMPATIBILITY DOMAIN-CONTAINING PROTEIN"/>
    <property type="match status" value="1"/>
</dbReference>
<evidence type="ECO:0000313" key="3">
    <source>
        <dbReference type="Proteomes" id="UP000754883"/>
    </source>
</evidence>
<evidence type="ECO:0000313" key="2">
    <source>
        <dbReference type="EMBL" id="CAG9972416.1"/>
    </source>
</evidence>
<protein>
    <recommendedName>
        <fullName evidence="1">Heterokaryon incompatibility domain-containing protein</fullName>
    </recommendedName>
</protein>
<dbReference type="AlphaFoldDB" id="A0A9N9U054"/>
<name>A0A9N9U054_9HYPO</name>
<feature type="domain" description="Heterokaryon incompatibility" evidence="1">
    <location>
        <begin position="296"/>
        <end position="451"/>
    </location>
</feature>
<gene>
    <name evidence="2" type="ORF">CBYS24578_00001007</name>
</gene>
<dbReference type="PANTHER" id="PTHR33112">
    <property type="entry name" value="DOMAIN PROTEIN, PUTATIVE-RELATED"/>
    <property type="match status" value="1"/>
</dbReference>
<dbReference type="EMBL" id="CABFNO020001240">
    <property type="protein sequence ID" value="CAG9972416.1"/>
    <property type="molecule type" value="Genomic_DNA"/>
</dbReference>
<evidence type="ECO:0000259" key="1">
    <source>
        <dbReference type="Pfam" id="PF06985"/>
    </source>
</evidence>
<dbReference type="InterPro" id="IPR010730">
    <property type="entry name" value="HET"/>
</dbReference>
<reference evidence="3" key="1">
    <citation type="submission" date="2019-06" db="EMBL/GenBank/DDBJ databases">
        <authorList>
            <person name="Broberg M."/>
        </authorList>
    </citation>
    <scope>NUCLEOTIDE SEQUENCE [LARGE SCALE GENOMIC DNA]</scope>
</reference>
<reference evidence="2 3" key="2">
    <citation type="submission" date="2021-10" db="EMBL/GenBank/DDBJ databases">
        <authorList>
            <person name="Piombo E."/>
        </authorList>
    </citation>
    <scope>NUCLEOTIDE SEQUENCE [LARGE SCALE GENOMIC DNA]</scope>
</reference>
<comment type="caution">
    <text evidence="2">The sequence shown here is derived from an EMBL/GenBank/DDBJ whole genome shotgun (WGS) entry which is preliminary data.</text>
</comment>
<dbReference type="Pfam" id="PF06985">
    <property type="entry name" value="HET"/>
    <property type="match status" value="1"/>
</dbReference>
<sequence length="805" mass="90386">MARGTQAAMTLNSLYAGLKSLLRPSIPQRDEEEPDQPSAAVESTAHAAILATKAEYKIWAEHMRSRFRSWGVEEARDGTLLLGEGHGDIILSILVEHMALELFYSRQVPPVRDPSELWVAVREWSSSPKRCFICENFQRIPKMSWHDALDRTSTVQELQRSAKAGCFTCQNVLDALEAFVPEFTELETEKKKVTIRQHPSQGNPLVLAIRDNSHDGLWMAEDEFLLEVIDGDQEAASVPDFFGGHAWDWASRLLQDCNCLPIGKGMTGIPPRRLVRLLPGSERLVLVENPPRNVDYCALSYCWGKSSHNLLTTLSTLEKHKRGISRAELPKTVLHAVIACEKLGLEYLWVDALCIIQDDDGNRDWSEQCSQMADIYSQATLVIAVHDAADCADGFLEREEVPRSSQEFLTRDESGAVTRKGVRERRLGLHELPNYLQANTPLSSRGWTLQETLLATRILHFAENEMIWECGERFQCGCAHSLKKGLLVGRELLQPRAEFSTREREVWQGLVACYSNRKLTNEQDKLPAMTAISSHLASMWKLPAGDFLAGLWRADLIRGLLWFPAGRGPHTRPSAYCGPTWSWLSITSGVGYPPFSSRPSWKFFPSAEIIDCQTSPTTSDPFGRISSGNGIIKSTLVPVDLAWSRQKYEASQGNEYNSHRAGPSRVHTTQTCMVRDRARSRSPHATTTSYEVLCDELLDDSMSCDPANEACWLNGRCLEHGTCDTEAAGPPRFFCLQIGTLENVPDKDVDGNRQRGHHRQTWWLVLKRSESQPDSFERVGIGCQNTSGYDCPLFEGRDVDTVRII</sequence>
<accession>A0A9N9U054</accession>
<dbReference type="Proteomes" id="UP000754883">
    <property type="component" value="Unassembled WGS sequence"/>
</dbReference>